<dbReference type="NCBIfam" id="TIGR04183">
    <property type="entry name" value="Por_Secre_tail"/>
    <property type="match status" value="1"/>
</dbReference>
<keyword evidence="1" id="KW-0732">Signal</keyword>
<keyword evidence="4" id="KW-1185">Reference proteome</keyword>
<protein>
    <recommendedName>
        <fullName evidence="2">Secretion system C-terminal sorting domain-containing protein</fullName>
    </recommendedName>
</protein>
<dbReference type="InterPro" id="IPR026444">
    <property type="entry name" value="Secre_tail"/>
</dbReference>
<dbReference type="EMBL" id="BAABBI010000006">
    <property type="protein sequence ID" value="GAA3791987.1"/>
    <property type="molecule type" value="Genomic_DNA"/>
</dbReference>
<evidence type="ECO:0000313" key="3">
    <source>
        <dbReference type="EMBL" id="GAA3791987.1"/>
    </source>
</evidence>
<organism evidence="3 4">
    <name type="scientific">Corallibacter vietnamensis</name>
    <dbReference type="NCBI Taxonomy" id="904130"/>
    <lineage>
        <taxon>Bacteria</taxon>
        <taxon>Pseudomonadati</taxon>
        <taxon>Bacteroidota</taxon>
        <taxon>Flavobacteriia</taxon>
        <taxon>Flavobacteriales</taxon>
        <taxon>Flavobacteriaceae</taxon>
        <taxon>Corallibacter</taxon>
    </lineage>
</organism>
<evidence type="ECO:0000256" key="1">
    <source>
        <dbReference type="ARBA" id="ARBA00022729"/>
    </source>
</evidence>
<reference evidence="4" key="1">
    <citation type="journal article" date="2019" name="Int. J. Syst. Evol. Microbiol.">
        <title>The Global Catalogue of Microorganisms (GCM) 10K type strain sequencing project: providing services to taxonomists for standard genome sequencing and annotation.</title>
        <authorList>
            <consortium name="The Broad Institute Genomics Platform"/>
            <consortium name="The Broad Institute Genome Sequencing Center for Infectious Disease"/>
            <person name="Wu L."/>
            <person name="Ma J."/>
        </authorList>
    </citation>
    <scope>NUCLEOTIDE SEQUENCE [LARGE SCALE GENOMIC DNA]</scope>
    <source>
        <strain evidence="4">JCM 17525</strain>
    </source>
</reference>
<proteinExistence type="predicted"/>
<gene>
    <name evidence="3" type="ORF">GCM10022271_25470</name>
</gene>
<dbReference type="Pfam" id="PF18962">
    <property type="entry name" value="Por_Secre_tail"/>
    <property type="match status" value="1"/>
</dbReference>
<evidence type="ECO:0000313" key="4">
    <source>
        <dbReference type="Proteomes" id="UP001501456"/>
    </source>
</evidence>
<accession>A0ABP7HDZ9</accession>
<sequence length="408" mass="43973">MLLSVTATAQDVYVAGTDQTSMSTSKLWKNGFLEYTLGSYPSLASSVFVSNGNVYTGGNVSFPGEESRATLWVNSTPQYYTNGDYSASINDVFVSGNDVYAIGYHRTGNNNNAVATLWVNGIEQTLTNGNTNASALSVFVSGGDVYVAGYENNGAKDVAKLWKNGAEQILTDGSDNAKATSVLVDGGDIYITGYEETTPGNNYAILWKNGVAQYLTDGLTYATALDVDLYVGFPLVVGGKHDGTNVVPTYWLDGSEYQVSNISNWGQIFSVYIASPAYDNKIYMAGYESNGTSNVGKLWSSSSPGWQTQILTTNGQASSVFVDDATLGVEAPKALSNYFAVYPNPVQSQLNIKTSKPRVLQLYNLQGQLLNTIEVTNQHKTIDMTNLSSGLYLLKDIDTGDTQKIIKE</sequence>
<evidence type="ECO:0000259" key="2">
    <source>
        <dbReference type="Pfam" id="PF18962"/>
    </source>
</evidence>
<dbReference type="Proteomes" id="UP001501456">
    <property type="component" value="Unassembled WGS sequence"/>
</dbReference>
<comment type="caution">
    <text evidence="3">The sequence shown here is derived from an EMBL/GenBank/DDBJ whole genome shotgun (WGS) entry which is preliminary data.</text>
</comment>
<name>A0ABP7HDZ9_9FLAO</name>
<feature type="domain" description="Secretion system C-terminal sorting" evidence="2">
    <location>
        <begin position="341"/>
        <end position="405"/>
    </location>
</feature>